<evidence type="ECO:0000256" key="6">
    <source>
        <dbReference type="SAM" id="Phobius"/>
    </source>
</evidence>
<dbReference type="GO" id="GO:0031505">
    <property type="term" value="P:fungal-type cell wall organization"/>
    <property type="evidence" value="ECO:0007669"/>
    <property type="project" value="TreeGrafter"/>
</dbReference>
<dbReference type="PANTHER" id="PTHR28019">
    <property type="entry name" value="CELL MEMBRANE PROTEIN YLR413W-RELATED"/>
    <property type="match status" value="1"/>
</dbReference>
<feature type="region of interest" description="Disordered" evidence="5">
    <location>
        <begin position="1"/>
        <end position="32"/>
    </location>
</feature>
<evidence type="ECO:0000256" key="4">
    <source>
        <dbReference type="ARBA" id="ARBA00023136"/>
    </source>
</evidence>
<dbReference type="InterPro" id="IPR009571">
    <property type="entry name" value="SUR7/Rim9-like_fungi"/>
</dbReference>
<keyword evidence="2 6" id="KW-0812">Transmembrane</keyword>
<evidence type="ECO:0000256" key="3">
    <source>
        <dbReference type="ARBA" id="ARBA00022989"/>
    </source>
</evidence>
<evidence type="ECO:0000256" key="2">
    <source>
        <dbReference type="ARBA" id="ARBA00022692"/>
    </source>
</evidence>
<dbReference type="PANTHER" id="PTHR28019:SF2">
    <property type="entry name" value="CELL MEMBRANE PROTEIN YLR413W-RELATED"/>
    <property type="match status" value="1"/>
</dbReference>
<dbReference type="VEuPathDB" id="FungiDB:CLCR_02017"/>
<keyword evidence="4 6" id="KW-0472">Membrane</keyword>
<gene>
    <name evidence="7" type="ORF">CLCR_02017</name>
</gene>
<feature type="transmembrane region" description="Helical" evidence="6">
    <location>
        <begin position="210"/>
        <end position="235"/>
    </location>
</feature>
<dbReference type="Gene3D" id="1.20.140.150">
    <property type="match status" value="1"/>
</dbReference>
<comment type="subcellular location">
    <subcellularLocation>
        <location evidence="1">Membrane</location>
        <topology evidence="1">Multi-pass membrane protein</topology>
    </subcellularLocation>
</comment>
<reference evidence="8" key="1">
    <citation type="submission" date="2015-07" db="EMBL/GenBank/DDBJ databases">
        <authorList>
            <person name="Teixeira M.M."/>
            <person name="Souza R.C."/>
            <person name="Almeida L.G."/>
            <person name="Vicente V.A."/>
            <person name="de Hoog S."/>
            <person name="Bocca A.L."/>
            <person name="de Almeida S.R."/>
            <person name="Vasconcelos A.T."/>
            <person name="Felipe M.S."/>
        </authorList>
    </citation>
    <scope>NUCLEOTIDE SEQUENCE [LARGE SCALE GENOMIC DNA]</scope>
    <source>
        <strain evidence="8">KSF</strain>
    </source>
</reference>
<sequence length="359" mass="39634">MRVFGRSKSKQPHTEDLSSNKEINAERSGYSKAPPTGLRVFTITIYTLATVFLILVLIGNINNNAVIRSTYFLRIELADIIPASVPYAVFINSIAQSIGLHDFYQVGLWNFCEGYNGQGITHCSPTETLYWFNPVEIILNELLAGASIKLPSDVVDVLDLVRLASAWMFACFIVGVCLTFLCVFFTPMGFSKHPRWQHRTRRIFLRQLPITVLSFGALLLTAAASVIATVMFVIFRNQFQGAADLNIHARLGQPMFAFMWIATGLNLVGFLIQVGTCCGVCCCTGRRKAERRSQRQSHLDVDGSGREGGAGGEEEKAGQHNGISSSTTGKTRQDSSMRSSTTGTRTPTPGRFASQFRKR</sequence>
<feature type="transmembrane region" description="Helical" evidence="6">
    <location>
        <begin position="40"/>
        <end position="61"/>
    </location>
</feature>
<dbReference type="OrthoDB" id="2327445at2759"/>
<feature type="region of interest" description="Disordered" evidence="5">
    <location>
        <begin position="292"/>
        <end position="359"/>
    </location>
</feature>
<dbReference type="VEuPathDB" id="FungiDB:G647_01350"/>
<feature type="compositionally biased region" description="Basic and acidic residues" evidence="5">
    <location>
        <begin position="292"/>
        <end position="305"/>
    </location>
</feature>
<protein>
    <submittedName>
        <fullName evidence="7">Integral membrane protein</fullName>
    </submittedName>
</protein>
<dbReference type="InterPro" id="IPR052413">
    <property type="entry name" value="SUR7_domain"/>
</dbReference>
<keyword evidence="3 6" id="KW-1133">Transmembrane helix</keyword>
<dbReference type="Pfam" id="PF06687">
    <property type="entry name" value="SUR7"/>
    <property type="match status" value="1"/>
</dbReference>
<dbReference type="GO" id="GO:0005886">
    <property type="term" value="C:plasma membrane"/>
    <property type="evidence" value="ECO:0007669"/>
    <property type="project" value="InterPro"/>
</dbReference>
<comment type="caution">
    <text evidence="7">The sequence shown here is derived from an EMBL/GenBank/DDBJ whole genome shotgun (WGS) entry which is preliminary data.</text>
</comment>
<feature type="compositionally biased region" description="Low complexity" evidence="5">
    <location>
        <begin position="338"/>
        <end position="351"/>
    </location>
</feature>
<accession>A0A1C1CDM3</accession>
<evidence type="ECO:0000313" key="7">
    <source>
        <dbReference type="EMBL" id="OCT46623.1"/>
    </source>
</evidence>
<dbReference type="eggNOG" id="ENOG502QRB5">
    <property type="taxonomic scope" value="Eukaryota"/>
</dbReference>
<dbReference type="STRING" id="86049.A0A1C1CDM3"/>
<name>A0A1C1CDM3_9EURO</name>
<feature type="compositionally biased region" description="Basic and acidic residues" evidence="5">
    <location>
        <begin position="12"/>
        <end position="25"/>
    </location>
</feature>
<evidence type="ECO:0000313" key="8">
    <source>
        <dbReference type="Proteomes" id="UP000094526"/>
    </source>
</evidence>
<feature type="compositionally biased region" description="Basic residues" evidence="5">
    <location>
        <begin position="1"/>
        <end position="11"/>
    </location>
</feature>
<evidence type="ECO:0000256" key="1">
    <source>
        <dbReference type="ARBA" id="ARBA00004141"/>
    </source>
</evidence>
<feature type="transmembrane region" description="Helical" evidence="6">
    <location>
        <begin position="255"/>
        <end position="285"/>
    </location>
</feature>
<dbReference type="GO" id="GO:0051285">
    <property type="term" value="C:cell cortex of cell tip"/>
    <property type="evidence" value="ECO:0007669"/>
    <property type="project" value="TreeGrafter"/>
</dbReference>
<evidence type="ECO:0000256" key="5">
    <source>
        <dbReference type="SAM" id="MobiDB-lite"/>
    </source>
</evidence>
<dbReference type="EMBL" id="LGRB01000015">
    <property type="protein sequence ID" value="OCT46623.1"/>
    <property type="molecule type" value="Genomic_DNA"/>
</dbReference>
<keyword evidence="8" id="KW-1185">Reference proteome</keyword>
<dbReference type="PROSITE" id="PS01346">
    <property type="entry name" value="CLAUDIN"/>
    <property type="match status" value="1"/>
</dbReference>
<dbReference type="AlphaFoldDB" id="A0A1C1CDM3"/>
<dbReference type="Proteomes" id="UP000094526">
    <property type="component" value="Unassembled WGS sequence"/>
</dbReference>
<feature type="transmembrane region" description="Helical" evidence="6">
    <location>
        <begin position="166"/>
        <end position="190"/>
    </location>
</feature>
<dbReference type="InterPro" id="IPR017974">
    <property type="entry name" value="Claudin_CS"/>
</dbReference>
<feature type="compositionally biased region" description="Polar residues" evidence="5">
    <location>
        <begin position="321"/>
        <end position="337"/>
    </location>
</feature>
<organism evidence="7 8">
    <name type="scientific">Cladophialophora carrionii</name>
    <dbReference type="NCBI Taxonomy" id="86049"/>
    <lineage>
        <taxon>Eukaryota</taxon>
        <taxon>Fungi</taxon>
        <taxon>Dikarya</taxon>
        <taxon>Ascomycota</taxon>
        <taxon>Pezizomycotina</taxon>
        <taxon>Eurotiomycetes</taxon>
        <taxon>Chaetothyriomycetidae</taxon>
        <taxon>Chaetothyriales</taxon>
        <taxon>Herpotrichiellaceae</taxon>
        <taxon>Cladophialophora</taxon>
    </lineage>
</organism>
<proteinExistence type="predicted"/>